<dbReference type="STRING" id="1300345.LF41_1165"/>
<dbReference type="Pfam" id="PF08861">
    <property type="entry name" value="DUF1828"/>
    <property type="match status" value="1"/>
</dbReference>
<dbReference type="AlphaFoldDB" id="A0A0A2WPG1"/>
<feature type="domain" description="DUF1828" evidence="1">
    <location>
        <begin position="32"/>
        <end position="107"/>
    </location>
</feature>
<dbReference type="InterPro" id="IPR014960">
    <property type="entry name" value="DUF1828"/>
</dbReference>
<keyword evidence="3" id="KW-1185">Reference proteome</keyword>
<reference evidence="2 3" key="1">
    <citation type="submission" date="2014-09" db="EMBL/GenBank/DDBJ databases">
        <title>Genome sequences of Lysobacter dokdonensis DS-58.</title>
        <authorList>
            <person name="Kim J.F."/>
            <person name="Kwak M.-J."/>
        </authorList>
    </citation>
    <scope>NUCLEOTIDE SEQUENCE [LARGE SCALE GENOMIC DNA]</scope>
    <source>
        <strain evidence="2 3">DS-58</strain>
    </source>
</reference>
<dbReference type="Proteomes" id="UP000030518">
    <property type="component" value="Unassembled WGS sequence"/>
</dbReference>
<sequence length="249" mass="28113">MSALDCQWFGASNGWHCKKIEGRAEETLYVSTPVLLADGKPLDFYLIKRGAAFMFTDDGLTLFALQNNGMEIDSRRHLKGLESVTTRMGFEIGLNGAIEAVIPEGQVAWWMGRALRMFCGIADWQAERFEQHDEDFSLTDEVERLLKIKAPNRKLTINPRVKLKGLDYSFDFLWGETYVDAISPTAQSVSARLRKAILATQGDDDIGLLFILDDRFDRDRADRELPVLGQVAQTVRLSDFAEHYAVVSD</sequence>
<dbReference type="RefSeq" id="WP_036165194.1">
    <property type="nucleotide sequence ID" value="NZ_JRKJ01000002.1"/>
</dbReference>
<dbReference type="OrthoDB" id="7059933at2"/>
<gene>
    <name evidence="2" type="ORF">LF41_1165</name>
</gene>
<evidence type="ECO:0000259" key="1">
    <source>
        <dbReference type="Pfam" id="PF08861"/>
    </source>
</evidence>
<protein>
    <submittedName>
        <fullName evidence="2">Phage protein</fullName>
    </submittedName>
</protein>
<dbReference type="EMBL" id="JRKJ01000002">
    <property type="protein sequence ID" value="KGQ20627.1"/>
    <property type="molecule type" value="Genomic_DNA"/>
</dbReference>
<proteinExistence type="predicted"/>
<evidence type="ECO:0000313" key="2">
    <source>
        <dbReference type="EMBL" id="KGQ20627.1"/>
    </source>
</evidence>
<evidence type="ECO:0000313" key="3">
    <source>
        <dbReference type="Proteomes" id="UP000030518"/>
    </source>
</evidence>
<dbReference type="PATRIC" id="fig|1300345.3.peg.470"/>
<dbReference type="eggNOG" id="ENOG5032V59">
    <property type="taxonomic scope" value="Bacteria"/>
</dbReference>
<name>A0A0A2WPG1_9GAMM</name>
<accession>A0A0A2WPG1</accession>
<comment type="caution">
    <text evidence="2">The sequence shown here is derived from an EMBL/GenBank/DDBJ whole genome shotgun (WGS) entry which is preliminary data.</text>
</comment>
<organism evidence="2 3">
    <name type="scientific">Lysobacter dokdonensis DS-58</name>
    <dbReference type="NCBI Taxonomy" id="1300345"/>
    <lineage>
        <taxon>Bacteria</taxon>
        <taxon>Pseudomonadati</taxon>
        <taxon>Pseudomonadota</taxon>
        <taxon>Gammaproteobacteria</taxon>
        <taxon>Lysobacterales</taxon>
        <taxon>Lysobacteraceae</taxon>
        <taxon>Noviluteimonas</taxon>
    </lineage>
</organism>